<keyword evidence="4" id="KW-1185">Reference proteome</keyword>
<dbReference type="Pfam" id="PF13181">
    <property type="entry name" value="TPR_8"/>
    <property type="match status" value="1"/>
</dbReference>
<feature type="repeat" description="TPR" evidence="1">
    <location>
        <begin position="107"/>
        <end position="140"/>
    </location>
</feature>
<dbReference type="PROSITE" id="PS50005">
    <property type="entry name" value="TPR"/>
    <property type="match status" value="2"/>
</dbReference>
<gene>
    <name evidence="3" type="ORF">DC487_10840</name>
</gene>
<sequence length="235" mass="27492">MKSLLIILFFLISSQSFGQWTYEKWVTEAKTNIRLRPKYGLVEKTKEQKEVDQEFIASTMNNEKLHGDRTLASNQMIELGFQYLYKGDLKTAMYRFNQAYLLDSANADVFWGYGAIYMTLSNQEKAREQYEEGLKLNAENTRLLTDYGTYFFVKYFEGDHSKDKNGKDNLDRAIEILLSSYRIDTKNQNTLYKLSVCYLNKKDCENARKFYNLCKDEGGQPIAEEFTTELNKNCP</sequence>
<evidence type="ECO:0000313" key="4">
    <source>
        <dbReference type="Proteomes" id="UP000245627"/>
    </source>
</evidence>
<dbReference type="InterPro" id="IPR011990">
    <property type="entry name" value="TPR-like_helical_dom_sf"/>
</dbReference>
<dbReference type="SUPFAM" id="SSF48452">
    <property type="entry name" value="TPR-like"/>
    <property type="match status" value="1"/>
</dbReference>
<organism evidence="3 4">
    <name type="scientific">Sphingobacterium corticibacter</name>
    <dbReference type="NCBI Taxonomy" id="2171749"/>
    <lineage>
        <taxon>Bacteria</taxon>
        <taxon>Pseudomonadati</taxon>
        <taxon>Bacteroidota</taxon>
        <taxon>Sphingobacteriia</taxon>
        <taxon>Sphingobacteriales</taxon>
        <taxon>Sphingobacteriaceae</taxon>
        <taxon>Sphingobacterium</taxon>
    </lineage>
</organism>
<dbReference type="Gene3D" id="1.25.40.10">
    <property type="entry name" value="Tetratricopeptide repeat domain"/>
    <property type="match status" value="2"/>
</dbReference>
<feature type="repeat" description="TPR" evidence="1">
    <location>
        <begin position="73"/>
        <end position="106"/>
    </location>
</feature>
<comment type="caution">
    <text evidence="3">The sequence shown here is derived from an EMBL/GenBank/DDBJ whole genome shotgun (WGS) entry which is preliminary data.</text>
</comment>
<dbReference type="Proteomes" id="UP000245627">
    <property type="component" value="Unassembled WGS sequence"/>
</dbReference>
<accession>A0A2T8HJ50</accession>
<evidence type="ECO:0000256" key="1">
    <source>
        <dbReference type="PROSITE-ProRule" id="PRU00339"/>
    </source>
</evidence>
<dbReference type="InterPro" id="IPR019734">
    <property type="entry name" value="TPR_rpt"/>
</dbReference>
<evidence type="ECO:0000313" key="3">
    <source>
        <dbReference type="EMBL" id="PVH25400.1"/>
    </source>
</evidence>
<proteinExistence type="predicted"/>
<dbReference type="RefSeq" id="WP_116775985.1">
    <property type="nucleotide sequence ID" value="NZ_QDKG01000003.1"/>
</dbReference>
<keyword evidence="1" id="KW-0802">TPR repeat</keyword>
<evidence type="ECO:0000256" key="2">
    <source>
        <dbReference type="SAM" id="SignalP"/>
    </source>
</evidence>
<keyword evidence="2" id="KW-0732">Signal</keyword>
<feature type="chain" id="PRO_5015780805" evidence="2">
    <location>
        <begin position="19"/>
        <end position="235"/>
    </location>
</feature>
<name>A0A2T8HJ50_9SPHI</name>
<dbReference type="EMBL" id="QDKG01000003">
    <property type="protein sequence ID" value="PVH25400.1"/>
    <property type="molecule type" value="Genomic_DNA"/>
</dbReference>
<dbReference type="AlphaFoldDB" id="A0A2T8HJ50"/>
<reference evidence="3 4" key="1">
    <citation type="submission" date="2018-04" db="EMBL/GenBank/DDBJ databases">
        <title>Sphingobacterium cortibacter sp. nov.</title>
        <authorList>
            <person name="Li Y."/>
        </authorList>
    </citation>
    <scope>NUCLEOTIDE SEQUENCE [LARGE SCALE GENOMIC DNA]</scope>
    <source>
        <strain evidence="3 4">2c-3</strain>
    </source>
</reference>
<dbReference type="OrthoDB" id="7058419at2"/>
<feature type="signal peptide" evidence="2">
    <location>
        <begin position="1"/>
        <end position="18"/>
    </location>
</feature>
<protein>
    <submittedName>
        <fullName evidence="3">Uncharacterized protein</fullName>
    </submittedName>
</protein>